<evidence type="ECO:0000256" key="1">
    <source>
        <dbReference type="SAM" id="SignalP"/>
    </source>
</evidence>
<protein>
    <submittedName>
        <fullName evidence="2">Uncharacterized protein</fullName>
    </submittedName>
</protein>
<comment type="caution">
    <text evidence="2">The sequence shown here is derived from an EMBL/GenBank/DDBJ whole genome shotgun (WGS) entry which is preliminary data.</text>
</comment>
<proteinExistence type="predicted"/>
<organism evidence="2 3">
    <name type="scientific">Botrytis paeoniae</name>
    <dbReference type="NCBI Taxonomy" id="278948"/>
    <lineage>
        <taxon>Eukaryota</taxon>
        <taxon>Fungi</taxon>
        <taxon>Dikarya</taxon>
        <taxon>Ascomycota</taxon>
        <taxon>Pezizomycotina</taxon>
        <taxon>Leotiomycetes</taxon>
        <taxon>Helotiales</taxon>
        <taxon>Sclerotiniaceae</taxon>
        <taxon>Botrytis</taxon>
    </lineage>
</organism>
<dbReference type="AlphaFoldDB" id="A0A4Z1FN78"/>
<accession>A0A4Z1FN78</accession>
<evidence type="ECO:0000313" key="3">
    <source>
        <dbReference type="Proteomes" id="UP000297910"/>
    </source>
</evidence>
<sequence length="92" mass="9988">MAIRITSELWLLIAVENMAYAMLELHGGSAASVGLALDTATGRAGLFYVATRDLNIVVVSTEQSRHPARYTPQLIEEPSGNLKLAIWGLQMC</sequence>
<keyword evidence="3" id="KW-1185">Reference proteome</keyword>
<gene>
    <name evidence="2" type="ORF">BPAE_0108g00350</name>
</gene>
<feature type="signal peptide" evidence="1">
    <location>
        <begin position="1"/>
        <end position="21"/>
    </location>
</feature>
<name>A0A4Z1FN78_9HELO</name>
<dbReference type="EMBL" id="PQXI01000108">
    <property type="protein sequence ID" value="TGO24242.1"/>
    <property type="molecule type" value="Genomic_DNA"/>
</dbReference>
<reference evidence="2 3" key="1">
    <citation type="submission" date="2017-12" db="EMBL/GenBank/DDBJ databases">
        <title>Comparative genomics of Botrytis spp.</title>
        <authorList>
            <person name="Valero-Jimenez C.A."/>
            <person name="Tapia P."/>
            <person name="Veloso J."/>
            <person name="Silva-Moreno E."/>
            <person name="Staats M."/>
            <person name="Valdes J.H."/>
            <person name="Van Kan J.A.L."/>
        </authorList>
    </citation>
    <scope>NUCLEOTIDE SEQUENCE [LARGE SCALE GENOMIC DNA]</scope>
    <source>
        <strain evidence="2 3">Bp0003</strain>
    </source>
</reference>
<keyword evidence="1" id="KW-0732">Signal</keyword>
<feature type="chain" id="PRO_5021269274" evidence="1">
    <location>
        <begin position="22"/>
        <end position="92"/>
    </location>
</feature>
<dbReference type="Proteomes" id="UP000297910">
    <property type="component" value="Unassembled WGS sequence"/>
</dbReference>
<evidence type="ECO:0000313" key="2">
    <source>
        <dbReference type="EMBL" id="TGO24242.1"/>
    </source>
</evidence>